<feature type="region of interest" description="Disordered" evidence="1">
    <location>
        <begin position="568"/>
        <end position="596"/>
    </location>
</feature>
<organism evidence="2 3">
    <name type="scientific">Streptomyces africanus</name>
    <dbReference type="NCBI Taxonomy" id="231024"/>
    <lineage>
        <taxon>Bacteria</taxon>
        <taxon>Bacillati</taxon>
        <taxon>Actinomycetota</taxon>
        <taxon>Actinomycetes</taxon>
        <taxon>Kitasatosporales</taxon>
        <taxon>Streptomycetaceae</taxon>
        <taxon>Streptomyces</taxon>
    </lineage>
</organism>
<sequence length="596" mass="60215">MTPASGTEQTQQQRDGEAGRAEQQGGQHRHEREVRRRGGGAAGGDRVPGVQVARPQLGGVGRGGQQGAARERAAAEEFAAGDQGDHQQHQEEHRAGLARDALEPGELLDLQEVGVVAAGARLDGTAVPSGAGGDLGVGAAHEIARELLDGHADGRSRRWEQRPQLFLVDLGGASAAPPGEDPLGPEQGAQEAADLVDGLPGDLADEVGDGPQQCAEHDPQQHPGQHGRTRVDEEGVDGAGLVDFVRGGGRAAHAVDRAALAGGRLGVPDDGLGGDQDAVARRVRAPAQVDVVAHEGQVAVEAAELFEDIAADQHAGGGHRQHGPDVVVLALVLLAAVQAGPAAAGVGDADADLQQLPPVVPAAELGADDGHVLAAQLVLVVHDAQQLGQGVGLRGTVVVQQPQPLDRLSVRELGQVVRVVAPGAGDRVPAAGPLQIRQLLGSEDRGGAAALLDGLAEAGAAGEVQHAVGAEGVGDQLGGVVRAAGVGAHRVLDGSLLAEQPGERVGQPAGAVVGDEDRGHHMTRELRCGSAVVMSCRVAVHGHRGTGPGSVDCGGRLRPVGAAGRLGRATTLSAAQQGGPPPVDNPPATGRSNRTY</sequence>
<feature type="region of interest" description="Disordered" evidence="1">
    <location>
        <begin position="199"/>
        <end position="232"/>
    </location>
</feature>
<dbReference type="Proteomes" id="UP001232755">
    <property type="component" value="Unassembled WGS sequence"/>
</dbReference>
<feature type="compositionally biased region" description="Polar residues" evidence="1">
    <location>
        <begin position="1"/>
        <end position="13"/>
    </location>
</feature>
<gene>
    <name evidence="2" type="ORF">QF034_003133</name>
</gene>
<feature type="region of interest" description="Disordered" evidence="1">
    <location>
        <begin position="1"/>
        <end position="98"/>
    </location>
</feature>
<accession>A0ABU0QR67</accession>
<comment type="caution">
    <text evidence="2">The sequence shown here is derived from an EMBL/GenBank/DDBJ whole genome shotgun (WGS) entry which is preliminary data.</text>
</comment>
<evidence type="ECO:0000313" key="2">
    <source>
        <dbReference type="EMBL" id="MDQ0748902.1"/>
    </source>
</evidence>
<evidence type="ECO:0000256" key="1">
    <source>
        <dbReference type="SAM" id="MobiDB-lite"/>
    </source>
</evidence>
<feature type="compositionally biased region" description="Basic and acidic residues" evidence="1">
    <location>
        <begin position="83"/>
        <end position="98"/>
    </location>
</feature>
<evidence type="ECO:0000313" key="3">
    <source>
        <dbReference type="Proteomes" id="UP001232755"/>
    </source>
</evidence>
<proteinExistence type="predicted"/>
<keyword evidence="3" id="KW-1185">Reference proteome</keyword>
<reference evidence="2 3" key="1">
    <citation type="submission" date="2023-07" db="EMBL/GenBank/DDBJ databases">
        <title>Comparative genomics of wheat-associated soil bacteria to identify genetic determinants of phenazine resistance.</title>
        <authorList>
            <person name="Mouncey N."/>
        </authorList>
    </citation>
    <scope>NUCLEOTIDE SEQUENCE [LARGE SCALE GENOMIC DNA]</scope>
    <source>
        <strain evidence="2 3">B3I12</strain>
    </source>
</reference>
<dbReference type="EMBL" id="JAUSYP010000001">
    <property type="protein sequence ID" value="MDQ0748902.1"/>
    <property type="molecule type" value="Genomic_DNA"/>
</dbReference>
<feature type="compositionally biased region" description="Low complexity" evidence="1">
    <location>
        <begin position="44"/>
        <end position="57"/>
    </location>
</feature>
<protein>
    <submittedName>
        <fullName evidence="2">Uncharacterized protein</fullName>
    </submittedName>
</protein>
<name>A0ABU0QR67_9ACTN</name>